<feature type="domain" description="Glycosyl hydrolase family 13 catalytic" evidence="18">
    <location>
        <begin position="117"/>
        <end position="461"/>
    </location>
</feature>
<evidence type="ECO:0000256" key="5">
    <source>
        <dbReference type="ARBA" id="ARBA00015938"/>
    </source>
</evidence>
<feature type="binding site" evidence="16">
    <location>
        <begin position="393"/>
        <end position="398"/>
    </location>
    <ligand>
        <name>substrate</name>
    </ligand>
</feature>
<evidence type="ECO:0000256" key="17">
    <source>
        <dbReference type="PIRSR" id="PIRSR006337-3"/>
    </source>
</evidence>
<evidence type="ECO:0000259" key="18">
    <source>
        <dbReference type="SMART" id="SM00642"/>
    </source>
</evidence>
<comment type="catalytic activity">
    <reaction evidence="12 14">
        <text>hydrolysis of (1-&gt;4)-alpha-D-glucosidic linkage in 4-alpha-D-[(1-&gt;4)-alpha-D-glucanosyl]n trehalose to yield trehalose and (1-&gt;4)-alpha-D-glucan.</text>
        <dbReference type="EC" id="3.2.1.141"/>
    </reaction>
</comment>
<evidence type="ECO:0000256" key="16">
    <source>
        <dbReference type="PIRSR" id="PIRSR006337-2"/>
    </source>
</evidence>
<evidence type="ECO:0000313" key="20">
    <source>
        <dbReference type="Proteomes" id="UP000239711"/>
    </source>
</evidence>
<evidence type="ECO:0000256" key="12">
    <source>
        <dbReference type="ARBA" id="ARBA00034013"/>
    </source>
</evidence>
<dbReference type="PANTHER" id="PTHR43651:SF11">
    <property type="entry name" value="MALTO-OLIGOSYLTREHALOSE TREHALOHYDROLASE"/>
    <property type="match status" value="1"/>
</dbReference>
<dbReference type="InterPro" id="IPR013783">
    <property type="entry name" value="Ig-like_fold"/>
</dbReference>
<evidence type="ECO:0000256" key="7">
    <source>
        <dbReference type="ARBA" id="ARBA00022801"/>
    </source>
</evidence>
<dbReference type="Gene3D" id="3.20.20.80">
    <property type="entry name" value="Glycosidases"/>
    <property type="match status" value="1"/>
</dbReference>
<protein>
    <recommendedName>
        <fullName evidence="5 13">Malto-oligosyltrehalose trehalohydrolase</fullName>
        <shortName evidence="14">MTHase</shortName>
        <ecNumber evidence="4 13">3.2.1.141</ecNumber>
    </recommendedName>
    <alternativeName>
        <fullName evidence="11 14">4-alpha-D-((1-&gt;4)-alpha-D-glucano)trehalose trehalohydrolase</fullName>
    </alternativeName>
    <alternativeName>
        <fullName evidence="10 14">Maltooligosyl trehalose trehalohydrolase</fullName>
    </alternativeName>
</protein>
<evidence type="ECO:0000256" key="11">
    <source>
        <dbReference type="ARBA" id="ARBA00033284"/>
    </source>
</evidence>
<evidence type="ECO:0000256" key="8">
    <source>
        <dbReference type="ARBA" id="ARBA00023277"/>
    </source>
</evidence>
<dbReference type="InterPro" id="IPR017853">
    <property type="entry name" value="GH"/>
</dbReference>
<dbReference type="AlphaFoldDB" id="A0A2S9J6J0"/>
<dbReference type="GO" id="GO:0033942">
    <property type="term" value="F:4-alpha-D-(1-&gt;4)-alpha-D-glucanotrehalose trehalohydrolase activity"/>
    <property type="evidence" value="ECO:0007669"/>
    <property type="project" value="UniProtKB-EC"/>
</dbReference>
<dbReference type="CDD" id="cd11325">
    <property type="entry name" value="AmyAc_GTHase"/>
    <property type="match status" value="1"/>
</dbReference>
<feature type="site" description="Transition state stabilizer" evidence="17">
    <location>
        <position position="394"/>
    </location>
</feature>
<dbReference type="Gene3D" id="1.10.10.760">
    <property type="entry name" value="E-set domains of sugar-utilizing enzymes"/>
    <property type="match status" value="1"/>
</dbReference>
<comment type="similarity">
    <text evidence="3 14">Belongs to the glycosyl hydrolase 13 family.</text>
</comment>
<dbReference type="SMART" id="SM00642">
    <property type="entry name" value="Aamy"/>
    <property type="match status" value="1"/>
</dbReference>
<keyword evidence="9 14" id="KW-0326">Glycosidase</keyword>
<evidence type="ECO:0000256" key="4">
    <source>
        <dbReference type="ARBA" id="ARBA00012268"/>
    </source>
</evidence>
<dbReference type="InterPro" id="IPR014756">
    <property type="entry name" value="Ig_E-set"/>
</dbReference>
<evidence type="ECO:0000256" key="3">
    <source>
        <dbReference type="ARBA" id="ARBA00008061"/>
    </source>
</evidence>
<dbReference type="InterPro" id="IPR006047">
    <property type="entry name" value="GH13_cat_dom"/>
</dbReference>
<dbReference type="GO" id="GO:0005992">
    <property type="term" value="P:trehalose biosynthetic process"/>
    <property type="evidence" value="ECO:0007669"/>
    <property type="project" value="UniProtKB-UniRule"/>
</dbReference>
<dbReference type="Proteomes" id="UP000239711">
    <property type="component" value="Unassembled WGS sequence"/>
</dbReference>
<keyword evidence="8" id="KW-0119">Carbohydrate metabolism</keyword>
<organism evidence="19 20">
    <name type="scientific">Sphingobacterium haloxyli</name>
    <dbReference type="NCBI Taxonomy" id="2100533"/>
    <lineage>
        <taxon>Bacteria</taxon>
        <taxon>Pseudomonadati</taxon>
        <taxon>Bacteroidota</taxon>
        <taxon>Sphingobacteriia</taxon>
        <taxon>Sphingobacteriales</taxon>
        <taxon>Sphingobacteriaceae</taxon>
        <taxon>Sphingobacterium</taxon>
    </lineage>
</organism>
<comment type="subcellular location">
    <subcellularLocation>
        <location evidence="1 15">Cytoplasm</location>
    </subcellularLocation>
</comment>
<dbReference type="EC" id="3.2.1.141" evidence="4 13"/>
<dbReference type="EMBL" id="PVBQ01000003">
    <property type="protein sequence ID" value="PRD48418.1"/>
    <property type="molecule type" value="Genomic_DNA"/>
</dbReference>
<evidence type="ECO:0000256" key="15">
    <source>
        <dbReference type="PIRSR" id="PIRSR006337-1"/>
    </source>
</evidence>
<evidence type="ECO:0000256" key="2">
    <source>
        <dbReference type="ARBA" id="ARBA00005199"/>
    </source>
</evidence>
<proteinExistence type="inferred from homology"/>
<dbReference type="PIRSF" id="PIRSF006337">
    <property type="entry name" value="Trehalose_TreZ"/>
    <property type="match status" value="1"/>
</dbReference>
<comment type="pathway">
    <text evidence="2 14">Glycan biosynthesis; trehalose biosynthesis.</text>
</comment>
<keyword evidence="7 14" id="KW-0378">Hydrolase</keyword>
<evidence type="ECO:0000256" key="6">
    <source>
        <dbReference type="ARBA" id="ARBA00022490"/>
    </source>
</evidence>
<evidence type="ECO:0000313" key="19">
    <source>
        <dbReference type="EMBL" id="PRD48418.1"/>
    </source>
</evidence>
<accession>A0A2S9J6J0</accession>
<dbReference type="PANTHER" id="PTHR43651">
    <property type="entry name" value="1,4-ALPHA-GLUCAN-BRANCHING ENZYME"/>
    <property type="match status" value="1"/>
</dbReference>
<reference evidence="19 20" key="1">
    <citation type="submission" date="2018-02" db="EMBL/GenBank/DDBJ databases">
        <title>The draft genome of Sphingobacterium sp. 5JN-11.</title>
        <authorList>
            <person name="Liu L."/>
            <person name="Li L."/>
            <person name="Liang L."/>
            <person name="Zhang X."/>
            <person name="Wang T."/>
        </authorList>
    </citation>
    <scope>NUCLEOTIDE SEQUENCE [LARGE SCALE GENOMIC DNA]</scope>
    <source>
        <strain evidence="19 20">5JN-11</strain>
    </source>
</reference>
<sequence>MHMNTERTTSLGVTLTENKAQITVWAPKAESIICRTYQPNKDIVLSQQAYGYWFAEHEDIVAGQRYHFVVDGEALPDPVSRSQPEGVHGSSAVADLDFDWTDQDYQCPPLAEFIIYELHVGTFSPSHDFEGVIERLPYLKNLGITAIEIMPVAQFPGERNWGYDGTFLFAVQHAYGGARGLQRLVDACHREGLAVILDVVYNHFGPEGNYLEKYGPYLTEKYHTPWGKAVNYDDSWNHGVRDFVCENVRMWFRDFHVDALRLDAVHAIKDFSPSHILQDIRRTTDILMRETGQTHYLIAECDLNDKRFLEPLERNGFAIDAQWLDEFHHALRVAAGEEQKGYYKEFNGVEDLAKAYEQAYVFTGQYSTHRHKFFGSSADGIPGEKFIVFSQNHDQVGNRMLGERSSLLFTPELQRLMAMAVIVSPFIPLLFMGEEWGSRKPFYYFVSHTDPELITAVRRGRREEFSDFHGEGEVPDPQDVKTFRDSILDWTETAVAEHQRMLRYYQGLIALRKSNTVFQILKRENLHVFSDLQKDSLVLRFEYKKEMLICILNFSSCTQRYAIPEDQLWEKVWDTAERKWGGLSSAILTDRFADLPAQTGIIIQTRI</sequence>
<dbReference type="CDD" id="cd02853">
    <property type="entry name" value="E_set_MTHase_like_N"/>
    <property type="match status" value="1"/>
</dbReference>
<keyword evidence="6" id="KW-0963">Cytoplasm</keyword>
<feature type="binding site" evidence="16">
    <location>
        <begin position="261"/>
        <end position="266"/>
    </location>
    <ligand>
        <name>substrate</name>
    </ligand>
</feature>
<dbReference type="GO" id="GO:0005737">
    <property type="term" value="C:cytoplasm"/>
    <property type="evidence" value="ECO:0007669"/>
    <property type="project" value="UniProtKB-SubCell"/>
</dbReference>
<evidence type="ECO:0000256" key="9">
    <source>
        <dbReference type="ARBA" id="ARBA00023295"/>
    </source>
</evidence>
<evidence type="ECO:0000256" key="14">
    <source>
        <dbReference type="PIRNR" id="PIRNR006337"/>
    </source>
</evidence>
<keyword evidence="20" id="KW-1185">Reference proteome</keyword>
<dbReference type="InterPro" id="IPR012768">
    <property type="entry name" value="Trehalose_TreZ"/>
</dbReference>
<feature type="active site" description="Proton donor" evidence="15">
    <location>
        <position position="300"/>
    </location>
</feature>
<evidence type="ECO:0000256" key="1">
    <source>
        <dbReference type="ARBA" id="ARBA00004496"/>
    </source>
</evidence>
<dbReference type="UniPathway" id="UPA00299"/>
<dbReference type="OrthoDB" id="9761875at2"/>
<dbReference type="NCBIfam" id="TIGR02402">
    <property type="entry name" value="trehalose_TreZ"/>
    <property type="match status" value="1"/>
</dbReference>
<feature type="binding site" evidence="16">
    <location>
        <begin position="325"/>
        <end position="329"/>
    </location>
    <ligand>
        <name>substrate</name>
    </ligand>
</feature>
<evidence type="ECO:0000256" key="10">
    <source>
        <dbReference type="ARBA" id="ARBA00032057"/>
    </source>
</evidence>
<dbReference type="Pfam" id="PF00128">
    <property type="entry name" value="Alpha-amylase"/>
    <property type="match status" value="1"/>
</dbReference>
<comment type="caution">
    <text evidence="19">The sequence shown here is derived from an EMBL/GenBank/DDBJ whole genome shotgun (WGS) entry which is preliminary data.</text>
</comment>
<gene>
    <name evidence="19" type="primary">treZ</name>
    <name evidence="19" type="ORF">C5745_04225</name>
</gene>
<dbReference type="Gene3D" id="2.60.40.10">
    <property type="entry name" value="Immunoglobulins"/>
    <property type="match status" value="1"/>
</dbReference>
<dbReference type="InterPro" id="IPR044901">
    <property type="entry name" value="Trehalose_TreZ_E-set_sf"/>
</dbReference>
<dbReference type="SUPFAM" id="SSF51445">
    <property type="entry name" value="(Trans)glycosidases"/>
    <property type="match status" value="1"/>
</dbReference>
<dbReference type="SUPFAM" id="SSF81296">
    <property type="entry name" value="E set domains"/>
    <property type="match status" value="1"/>
</dbReference>
<name>A0A2S9J6J0_9SPHI</name>
<evidence type="ECO:0000256" key="13">
    <source>
        <dbReference type="NCBIfam" id="TIGR02402"/>
    </source>
</evidence>
<feature type="active site" description="Nucleophile" evidence="15">
    <location>
        <position position="263"/>
    </location>
</feature>